<comment type="caution">
    <text evidence="1">The sequence shown here is derived from an EMBL/GenBank/DDBJ whole genome shotgun (WGS) entry which is preliminary data.</text>
</comment>
<dbReference type="EMBL" id="JAWDJO010000006">
    <property type="protein sequence ID" value="KAL1901314.1"/>
    <property type="molecule type" value="Genomic_DNA"/>
</dbReference>
<keyword evidence="2" id="KW-1185">Reference proteome</keyword>
<evidence type="ECO:0000313" key="2">
    <source>
        <dbReference type="Proteomes" id="UP001583280"/>
    </source>
</evidence>
<evidence type="ECO:0000313" key="1">
    <source>
        <dbReference type="EMBL" id="KAL1901314.1"/>
    </source>
</evidence>
<name>A0ABR3ZLK6_9PEZI</name>
<proteinExistence type="predicted"/>
<protein>
    <submittedName>
        <fullName evidence="1">Uncharacterized protein</fullName>
    </submittedName>
</protein>
<reference evidence="1 2" key="1">
    <citation type="journal article" date="2024" name="IMA Fungus">
        <title>IMA Genome - F19 : A genome assembly and annotation guide to empower mycologists, including annotated draft genome sequences of Ceratocystis pirilliformis, Diaporthe australafricana, Fusarium ophioides, Paecilomyces lecythidis, and Sporothrix stenoceras.</title>
        <authorList>
            <person name="Aylward J."/>
            <person name="Wilson A.M."/>
            <person name="Visagie C.M."/>
            <person name="Spraker J."/>
            <person name="Barnes I."/>
            <person name="Buitendag C."/>
            <person name="Ceriani C."/>
            <person name="Del Mar Angel L."/>
            <person name="du Plessis D."/>
            <person name="Fuchs T."/>
            <person name="Gasser K."/>
            <person name="Kramer D."/>
            <person name="Li W."/>
            <person name="Munsamy K."/>
            <person name="Piso A."/>
            <person name="Price J.L."/>
            <person name="Sonnekus B."/>
            <person name="Thomas C."/>
            <person name="van der Nest A."/>
            <person name="van Dijk A."/>
            <person name="van Heerden A."/>
            <person name="van Vuuren N."/>
            <person name="Yilmaz N."/>
            <person name="Duong T.A."/>
            <person name="van der Merwe N.A."/>
            <person name="Wingfield M.J."/>
            <person name="Wingfield B.D."/>
        </authorList>
    </citation>
    <scope>NUCLEOTIDE SEQUENCE [LARGE SCALE GENOMIC DNA]</scope>
    <source>
        <strain evidence="1 2">CMW 12675</strain>
    </source>
</reference>
<gene>
    <name evidence="1" type="ORF">Cpir12675_000547</name>
</gene>
<organism evidence="1 2">
    <name type="scientific">Ceratocystis pirilliformis</name>
    <dbReference type="NCBI Taxonomy" id="259994"/>
    <lineage>
        <taxon>Eukaryota</taxon>
        <taxon>Fungi</taxon>
        <taxon>Dikarya</taxon>
        <taxon>Ascomycota</taxon>
        <taxon>Pezizomycotina</taxon>
        <taxon>Sordariomycetes</taxon>
        <taxon>Hypocreomycetidae</taxon>
        <taxon>Microascales</taxon>
        <taxon>Ceratocystidaceae</taxon>
        <taxon>Ceratocystis</taxon>
    </lineage>
</organism>
<accession>A0ABR3ZLK6</accession>
<sequence>MNIIKDKGEALHALAADMTEVLNKAIGKSKGDPGLKQLAANISYAKVAAKGAKSKAVVSSDKITNAKFTTKSAAKPREQSLAKDEKVGVFIRGPSKPETDETVAAVARVMGAALEELQFKFNSSWSFMARRRSGAWRR</sequence>
<dbReference type="Proteomes" id="UP001583280">
    <property type="component" value="Unassembled WGS sequence"/>
</dbReference>